<dbReference type="AlphaFoldDB" id="A0A1G2QMM6"/>
<sequence>MKIGYIGLGKMGYAMTLKLLEEGHEVLTCNRSQESPSYGGKILLALRSEFGGHEVEEKTV</sequence>
<evidence type="ECO:0000313" key="2">
    <source>
        <dbReference type="EMBL" id="OHA61232.1"/>
    </source>
</evidence>
<dbReference type="Pfam" id="PF03446">
    <property type="entry name" value="NAD_binding_2"/>
    <property type="match status" value="1"/>
</dbReference>
<dbReference type="SUPFAM" id="SSF51735">
    <property type="entry name" value="NAD(P)-binding Rossmann-fold domains"/>
    <property type="match status" value="1"/>
</dbReference>
<dbReference type="EMBL" id="MHTL01000003">
    <property type="protein sequence ID" value="OHA61232.1"/>
    <property type="molecule type" value="Genomic_DNA"/>
</dbReference>
<feature type="domain" description="6-phosphogluconate dehydrogenase NADP-binding" evidence="1">
    <location>
        <begin position="2"/>
        <end position="35"/>
    </location>
</feature>
<proteinExistence type="predicted"/>
<reference evidence="2 3" key="1">
    <citation type="journal article" date="2016" name="Nat. Commun.">
        <title>Thousands of microbial genomes shed light on interconnected biogeochemical processes in an aquifer system.</title>
        <authorList>
            <person name="Anantharaman K."/>
            <person name="Brown C.T."/>
            <person name="Hug L.A."/>
            <person name="Sharon I."/>
            <person name="Castelle C.J."/>
            <person name="Probst A.J."/>
            <person name="Thomas B.C."/>
            <person name="Singh A."/>
            <person name="Wilkins M.J."/>
            <person name="Karaoz U."/>
            <person name="Brodie E.L."/>
            <person name="Williams K.H."/>
            <person name="Hubbard S.S."/>
            <person name="Banfield J.F."/>
        </authorList>
    </citation>
    <scope>NUCLEOTIDE SEQUENCE [LARGE SCALE GENOMIC DNA]</scope>
</reference>
<name>A0A1G2QMM6_9BACT</name>
<evidence type="ECO:0000259" key="1">
    <source>
        <dbReference type="Pfam" id="PF03446"/>
    </source>
</evidence>
<gene>
    <name evidence="2" type="ORF">A2569_00210</name>
</gene>
<dbReference type="STRING" id="1802440.A2569_00210"/>
<dbReference type="Proteomes" id="UP000177090">
    <property type="component" value="Unassembled WGS sequence"/>
</dbReference>
<comment type="caution">
    <text evidence="2">The sequence shown here is derived from an EMBL/GenBank/DDBJ whole genome shotgun (WGS) entry which is preliminary data.</text>
</comment>
<protein>
    <recommendedName>
        <fullName evidence="1">6-phosphogluconate dehydrogenase NADP-binding domain-containing protein</fullName>
    </recommendedName>
</protein>
<evidence type="ECO:0000313" key="3">
    <source>
        <dbReference type="Proteomes" id="UP000177090"/>
    </source>
</evidence>
<dbReference type="InterPro" id="IPR006115">
    <property type="entry name" value="6PGDH_NADP-bd"/>
</dbReference>
<accession>A0A1G2QMM6</accession>
<dbReference type="InterPro" id="IPR036291">
    <property type="entry name" value="NAD(P)-bd_dom_sf"/>
</dbReference>
<dbReference type="Gene3D" id="3.40.50.720">
    <property type="entry name" value="NAD(P)-binding Rossmann-like Domain"/>
    <property type="match status" value="1"/>
</dbReference>
<organism evidence="2 3">
    <name type="scientific">Candidatus Vogelbacteria bacterium RIFOXYD1_FULL_51_18</name>
    <dbReference type="NCBI Taxonomy" id="1802440"/>
    <lineage>
        <taxon>Bacteria</taxon>
        <taxon>Candidatus Vogeliibacteriota</taxon>
    </lineage>
</organism>
<dbReference type="GO" id="GO:0050661">
    <property type="term" value="F:NADP binding"/>
    <property type="evidence" value="ECO:0007669"/>
    <property type="project" value="InterPro"/>
</dbReference>